<dbReference type="AlphaFoldDB" id="A0A8J7WMJ0"/>
<evidence type="ECO:0000313" key="9">
    <source>
        <dbReference type="Proteomes" id="UP000677913"/>
    </source>
</evidence>
<organism evidence="8 9">
    <name type="scientific">Actinocrinis puniceicyclus</name>
    <dbReference type="NCBI Taxonomy" id="977794"/>
    <lineage>
        <taxon>Bacteria</taxon>
        <taxon>Bacillati</taxon>
        <taxon>Actinomycetota</taxon>
        <taxon>Actinomycetes</taxon>
        <taxon>Catenulisporales</taxon>
        <taxon>Actinospicaceae</taxon>
        <taxon>Actinocrinis</taxon>
    </lineage>
</organism>
<dbReference type="InterPro" id="IPR043149">
    <property type="entry name" value="TagF_N"/>
</dbReference>
<evidence type="ECO:0000256" key="6">
    <source>
        <dbReference type="ARBA" id="ARBA00023136"/>
    </source>
</evidence>
<dbReference type="InterPro" id="IPR029044">
    <property type="entry name" value="Nucleotide-diphossugar_trans"/>
</dbReference>
<proteinExistence type="inferred from homology"/>
<dbReference type="Gene3D" id="3.90.550.10">
    <property type="entry name" value="Spore Coat Polysaccharide Biosynthesis Protein SpsA, Chain A"/>
    <property type="match status" value="1"/>
</dbReference>
<dbReference type="InterPro" id="IPR007554">
    <property type="entry name" value="Glycerophosphate_synth"/>
</dbReference>
<dbReference type="SUPFAM" id="SSF53448">
    <property type="entry name" value="Nucleotide-diphospho-sugar transferases"/>
    <property type="match status" value="1"/>
</dbReference>
<keyword evidence="5" id="KW-0777">Teichoic acid biosynthesis</keyword>
<dbReference type="InterPro" id="IPR001173">
    <property type="entry name" value="Glyco_trans_2-like"/>
</dbReference>
<dbReference type="PANTHER" id="PTHR37316:SF3">
    <property type="entry name" value="TEICHOIC ACID GLYCEROL-PHOSPHATE TRANSFERASE"/>
    <property type="match status" value="1"/>
</dbReference>
<keyword evidence="9" id="KW-1185">Reference proteome</keyword>
<dbReference type="CDD" id="cd00761">
    <property type="entry name" value="Glyco_tranf_GTA_type"/>
    <property type="match status" value="1"/>
</dbReference>
<comment type="similarity">
    <text evidence="2">Belongs to the CDP-glycerol glycerophosphotransferase family.</text>
</comment>
<evidence type="ECO:0000256" key="1">
    <source>
        <dbReference type="ARBA" id="ARBA00004202"/>
    </source>
</evidence>
<evidence type="ECO:0000256" key="3">
    <source>
        <dbReference type="ARBA" id="ARBA00022475"/>
    </source>
</evidence>
<protein>
    <submittedName>
        <fullName evidence="8">CDP-glycerol glycerophosphotransferase family protein</fullName>
    </submittedName>
</protein>
<evidence type="ECO:0000256" key="4">
    <source>
        <dbReference type="ARBA" id="ARBA00022679"/>
    </source>
</evidence>
<sequence length="1006" mass="112859">MPSETAPPDVSGTAPDVTVVVIVYNDAARLPAAVDSVLRQTLRNLEVVIVDDCSTDATERVATRLAAEHERVRYLRLAQNSGGCSAPRNAGIDAARGTYVMFLDSDDTLDMHACLNMLQAAEEHDADLVSGVCVRVHHNRSGLTESVPWWPEMYAEQRVLDGVSQLPDLLRDTLSTNKCYRRAFLNGHSLNGHSLNGHGLDGHGLDGHALRFPVGYHYEDLLFSAKAYLAADRIVLIPQTVYFWNVVVRAAQKSISNRRDEISNVRDRIAIHRLIDEAIAAWLDGGGDPEVKIAKDAKFIEHDLVLYLRDLPYQEPAYIAEFTGMFRDYLRTLRPEAFERCPHRAAVAGAYLLLEDDWPNLVTVCEHLLDRTRESAKALERTRITSDLVEHDGRVYWCDAHLDTQPGRAALDVTGLGWSHVPYSRANLASRLTGMRALGDGQVRIEGETVNPLGRIPRDADLSASFEIRPVARAVRKYRVKAAEVRHEGGRILWAAQLNPTKTVRPVGIVDQVWEVRLRLTAGRLGTAESKITALRLPDGAHDPHDLHDLHDKPLTFPARPLLTRAVGDEWVAAINHRGLFTLNLVARNPIARAVTAPFSQSGTSARSARVLRIAQRLYRRAQIVNDPRIKREVYTRLLTRLPLRRGSVVFESHMGGSYSDSPKYIYEALRRSGYRGKVYWSYAKSSAGFPKDATLVRRNSWAYLRALARAEFWVDNQGFPQWIRKRRVTTYIQTWHGTALKRMGVNAPQVRAMLEADRTRLAKAVGRFDHFLVRSEYDIRTLVEAFELRAEPLRVGYPRNDLLLAPDRDERAAQLRQRLDIPEGRRVLLYAPTFRNTSGAFEPGFDLAEFAGRFGERLLLLVRAHYLNHVRVPQEAGDAIRDVSTYPDITELMLVADGLLTDYSSVMFDYALLDRPLLFFAPDARTYAQDRGTYFDLAQRAPGPFTTGQDELFAAVEGFAGADAGADDAYAQARKRFAHEFGEYETGTAAEQVVARFFGGRGGAR</sequence>
<dbReference type="EMBL" id="JAGSXH010000013">
    <property type="protein sequence ID" value="MBS2962564.1"/>
    <property type="molecule type" value="Genomic_DNA"/>
</dbReference>
<gene>
    <name evidence="8" type="ORF">KGA66_05865</name>
</gene>
<dbReference type="Pfam" id="PF04464">
    <property type="entry name" value="Glyphos_transf"/>
    <property type="match status" value="1"/>
</dbReference>
<dbReference type="RefSeq" id="WP_211465364.1">
    <property type="nucleotide sequence ID" value="NZ_JAGSXH010000013.1"/>
</dbReference>
<dbReference type="Proteomes" id="UP000677913">
    <property type="component" value="Unassembled WGS sequence"/>
</dbReference>
<keyword evidence="3" id="KW-1003">Cell membrane</keyword>
<dbReference type="Gene3D" id="3.40.50.12580">
    <property type="match status" value="1"/>
</dbReference>
<reference evidence="8" key="1">
    <citation type="submission" date="2021-04" db="EMBL/GenBank/DDBJ databases">
        <title>Genome based classification of Actinospica acidithermotolerans sp. nov., an actinobacterium isolated from an Indonesian hot spring.</title>
        <authorList>
            <person name="Kusuma A.B."/>
            <person name="Putra K.E."/>
            <person name="Nafisah S."/>
            <person name="Loh J."/>
            <person name="Nouioui I."/>
            <person name="Goodfellow M."/>
        </authorList>
    </citation>
    <scope>NUCLEOTIDE SEQUENCE</scope>
    <source>
        <strain evidence="8">DSM 45618</strain>
    </source>
</reference>
<accession>A0A8J7WMJ0</accession>
<name>A0A8J7WMJ0_9ACTN</name>
<dbReference type="SUPFAM" id="SSF53756">
    <property type="entry name" value="UDP-Glycosyltransferase/glycogen phosphorylase"/>
    <property type="match status" value="1"/>
</dbReference>
<comment type="subcellular location">
    <subcellularLocation>
        <location evidence="1">Cell membrane</location>
        <topology evidence="1">Peripheral membrane protein</topology>
    </subcellularLocation>
</comment>
<comment type="caution">
    <text evidence="8">The sequence shown here is derived from an EMBL/GenBank/DDBJ whole genome shotgun (WGS) entry which is preliminary data.</text>
</comment>
<dbReference type="GO" id="GO:0019350">
    <property type="term" value="P:teichoic acid biosynthetic process"/>
    <property type="evidence" value="ECO:0007669"/>
    <property type="project" value="UniProtKB-KW"/>
</dbReference>
<evidence type="ECO:0000256" key="5">
    <source>
        <dbReference type="ARBA" id="ARBA00022944"/>
    </source>
</evidence>
<dbReference type="PANTHER" id="PTHR37316">
    <property type="entry name" value="TEICHOIC ACID GLYCEROL-PHOSPHATE PRIMASE"/>
    <property type="match status" value="1"/>
</dbReference>
<dbReference type="GO" id="GO:0047355">
    <property type="term" value="F:CDP-glycerol glycerophosphotransferase activity"/>
    <property type="evidence" value="ECO:0007669"/>
    <property type="project" value="InterPro"/>
</dbReference>
<evidence type="ECO:0000259" key="7">
    <source>
        <dbReference type="Pfam" id="PF00535"/>
    </source>
</evidence>
<evidence type="ECO:0000256" key="2">
    <source>
        <dbReference type="ARBA" id="ARBA00010488"/>
    </source>
</evidence>
<keyword evidence="6" id="KW-0472">Membrane</keyword>
<dbReference type="Gene3D" id="3.40.50.11820">
    <property type="match status" value="1"/>
</dbReference>
<keyword evidence="4" id="KW-0808">Transferase</keyword>
<evidence type="ECO:0000313" key="8">
    <source>
        <dbReference type="EMBL" id="MBS2962564.1"/>
    </source>
</evidence>
<feature type="domain" description="Glycosyltransferase 2-like" evidence="7">
    <location>
        <begin position="18"/>
        <end position="145"/>
    </location>
</feature>
<dbReference type="InterPro" id="IPR043148">
    <property type="entry name" value="TagF_C"/>
</dbReference>
<dbReference type="InterPro" id="IPR051612">
    <property type="entry name" value="Teichoic_Acid_Biosynth"/>
</dbReference>
<dbReference type="GO" id="GO:0005886">
    <property type="term" value="C:plasma membrane"/>
    <property type="evidence" value="ECO:0007669"/>
    <property type="project" value="UniProtKB-SubCell"/>
</dbReference>
<dbReference type="Pfam" id="PF00535">
    <property type="entry name" value="Glycos_transf_2"/>
    <property type="match status" value="1"/>
</dbReference>